<gene>
    <name evidence="2" type="ORF">CO830_03140</name>
</gene>
<evidence type="ECO:0000313" key="2">
    <source>
        <dbReference type="EMBL" id="EGI5161558.1"/>
    </source>
</evidence>
<evidence type="ECO:0000313" key="3">
    <source>
        <dbReference type="Proteomes" id="UP000328122"/>
    </source>
</evidence>
<feature type="signal peptide" evidence="1">
    <location>
        <begin position="1"/>
        <end position="22"/>
    </location>
</feature>
<dbReference type="AlphaFoldDB" id="A0A8S8E0W8"/>
<accession>A0A8S8E0W8</accession>
<feature type="chain" id="PRO_5035842295" description="Periplasmic protein" evidence="1">
    <location>
        <begin position="23"/>
        <end position="195"/>
    </location>
</feature>
<organism evidence="2 3">
    <name type="scientific">Campylobacter coli</name>
    <dbReference type="NCBI Taxonomy" id="195"/>
    <lineage>
        <taxon>Bacteria</taxon>
        <taxon>Pseudomonadati</taxon>
        <taxon>Campylobacterota</taxon>
        <taxon>Epsilonproteobacteria</taxon>
        <taxon>Campylobacterales</taxon>
        <taxon>Campylobacteraceae</taxon>
        <taxon>Campylobacter</taxon>
    </lineage>
</organism>
<name>A0A8S8E0W8_CAMCO</name>
<reference evidence="2 3" key="1">
    <citation type="submission" date="2019-12" db="EMBL/GenBank/DDBJ databases">
        <authorList>
            <consortium name="PulseNet: The National Subtyping Network for Foodborne Disease Surveillance"/>
            <person name="Tarr C.L."/>
            <person name="Trees E."/>
            <person name="Katz L.S."/>
            <person name="Carleton-Romer H.A."/>
            <person name="Stroika S."/>
            <person name="Kucerova Z."/>
            <person name="Roache K.F."/>
            <person name="Sabol A.L."/>
            <person name="Besser J."/>
            <person name="Gerner-Smidt P."/>
        </authorList>
    </citation>
    <scope>NUCLEOTIDE SEQUENCE [LARGE SCALE GENOMIC DNA]</scope>
    <source>
        <strain evidence="2 3">PNUSAC002792</strain>
    </source>
</reference>
<dbReference type="EMBL" id="AACDUM020000003">
    <property type="protein sequence ID" value="EGI5161558.1"/>
    <property type="molecule type" value="Genomic_DNA"/>
</dbReference>
<evidence type="ECO:0000256" key="1">
    <source>
        <dbReference type="SAM" id="SignalP"/>
    </source>
</evidence>
<keyword evidence="1" id="KW-0732">Signal</keyword>
<comment type="caution">
    <text evidence="2">The sequence shown here is derived from an EMBL/GenBank/DDBJ whole genome shotgun (WGS) entry which is preliminary data.</text>
</comment>
<dbReference type="Proteomes" id="UP000328122">
    <property type="component" value="Unassembled WGS sequence"/>
</dbReference>
<sequence length="195" mass="22613">MKGIISGVCAIALLVSANTLNADYNEKLSIETKNTQFALKTIKTEDYISLCSEVVKLNRWAFYTSLCDQNYFLTLEGKNKIKEKQKIRKIIKQLNKTITTSKKRMNDKNFTRFEDADLKVYYSSLATKNILETILDEDFIKVTGGFDTSLFKEDFDIIEYGKGIEAVYKNITNEEKQKFALIRERAKEYECLFQI</sequence>
<protein>
    <recommendedName>
        <fullName evidence="4">Periplasmic protein</fullName>
    </recommendedName>
</protein>
<proteinExistence type="predicted"/>
<evidence type="ECO:0008006" key="4">
    <source>
        <dbReference type="Google" id="ProtNLM"/>
    </source>
</evidence>